<protein>
    <submittedName>
        <fullName evidence="3">Amylo-alpha-1,6-glucosidase</fullName>
    </submittedName>
</protein>
<accession>A0ABV7PJR9</accession>
<keyword evidence="1" id="KW-0732">Signal</keyword>
<organism evidence="3 4">
    <name type="scientific">Massilia haematophila</name>
    <dbReference type="NCBI Taxonomy" id="457923"/>
    <lineage>
        <taxon>Bacteria</taxon>
        <taxon>Pseudomonadati</taxon>
        <taxon>Pseudomonadota</taxon>
        <taxon>Betaproteobacteria</taxon>
        <taxon>Burkholderiales</taxon>
        <taxon>Oxalobacteraceae</taxon>
        <taxon>Telluria group</taxon>
        <taxon>Massilia</taxon>
    </lineage>
</organism>
<dbReference type="RefSeq" id="WP_379735950.1">
    <property type="nucleotide sequence ID" value="NZ_JBHRVV010000001.1"/>
</dbReference>
<reference evidence="4" key="1">
    <citation type="journal article" date="2019" name="Int. J. Syst. Evol. Microbiol.">
        <title>The Global Catalogue of Microorganisms (GCM) 10K type strain sequencing project: providing services to taxonomists for standard genome sequencing and annotation.</title>
        <authorList>
            <consortium name="The Broad Institute Genomics Platform"/>
            <consortium name="The Broad Institute Genome Sequencing Center for Infectious Disease"/>
            <person name="Wu L."/>
            <person name="Ma J."/>
        </authorList>
    </citation>
    <scope>NUCLEOTIDE SEQUENCE [LARGE SCALE GENOMIC DNA]</scope>
    <source>
        <strain evidence="4">CCM 7480</strain>
    </source>
</reference>
<dbReference type="SUPFAM" id="SSF48208">
    <property type="entry name" value="Six-hairpin glycosidases"/>
    <property type="match status" value="1"/>
</dbReference>
<dbReference type="Pfam" id="PF06202">
    <property type="entry name" value="GDE_C"/>
    <property type="match status" value="1"/>
</dbReference>
<keyword evidence="4" id="KW-1185">Reference proteome</keyword>
<sequence length="775" mass="84932">MMKASVLARSLALAFSLSFGTAGAVEKPGIDAFFDAMAIHAQPGQQARFVAGDNLAGYFEAFTHSYDKGEGYVFKSGTVFHNYMSFADGVQNDRSGGSEEVLPWGHRVRYANGAREELALLSKQQALALRVTSAKDATLALRPLLKTAGSVTQADGIVTVAPGKGAALYMALAADRPFTLRDDLTLATKAPATSFTVIAAFGATAAEAAARARTLAQGDAIAAERRVTYEALTRSYLATSDLAYNKALNWAKASARMFVVEEYGTGMWAGLPWFRENWGRDTFIALPGTLLVAGDFASAKAVLANFARYQNLRAPRDKDYGRIPNRVSPSEIIYNTVDGTPWMLREAIETIRYTGDRAFAAEMYKLAVPYFEGAIANYMDPDGLLRHAASDTWMDARVENPLHQPWSDRGPHAVEIQALWYTALQSGAMLASQAGDHARAREWSTLAAKVQASFLRRFWDGKTMADRLRADGSRDTKLRPNQLMLASIPFDDFVPGEVQAKVTKNAVSGLLYPYGIASLAQDDVYFHPRHENPAFHHKDAAYHNGTIWGWNAGFTVTALNRFGYQDLSWPLTQNLGAQILGLGTLGSMSENLDALPREDGSLTPTGTFAQSWSVAEYARNAYQDYVGFRPDLLANTLVFEPAIPTGWRDFGAALPFGADESVDVDFERTRDGERWTFTLRGKTARTLRMIYLNPDKSRSQVAFILAPGKAATLAIAGGRALLDGRALKAQAARPSHAATIGKLDFVQPKVYRSQDFPMLRGQDVLRGIVERNEYR</sequence>
<dbReference type="PANTHER" id="PTHR10569">
    <property type="entry name" value="GLYCOGEN DEBRANCHING ENZYME"/>
    <property type="match status" value="1"/>
</dbReference>
<evidence type="ECO:0000259" key="2">
    <source>
        <dbReference type="Pfam" id="PF06202"/>
    </source>
</evidence>
<gene>
    <name evidence="3" type="ORF">ACFOPH_14275</name>
</gene>
<feature type="chain" id="PRO_5045455687" evidence="1">
    <location>
        <begin position="25"/>
        <end position="775"/>
    </location>
</feature>
<evidence type="ECO:0000313" key="4">
    <source>
        <dbReference type="Proteomes" id="UP001595665"/>
    </source>
</evidence>
<dbReference type="InterPro" id="IPR008928">
    <property type="entry name" value="6-hairpin_glycosidase_sf"/>
</dbReference>
<dbReference type="Gene3D" id="1.50.10.10">
    <property type="match status" value="1"/>
</dbReference>
<feature type="domain" description="Glycogen debranching enzyme C-terminal" evidence="2">
    <location>
        <begin position="259"/>
        <end position="618"/>
    </location>
</feature>
<comment type="caution">
    <text evidence="3">The sequence shown here is derived from an EMBL/GenBank/DDBJ whole genome shotgun (WGS) entry which is preliminary data.</text>
</comment>
<dbReference type="InterPro" id="IPR032790">
    <property type="entry name" value="GDE_C"/>
</dbReference>
<evidence type="ECO:0000313" key="3">
    <source>
        <dbReference type="EMBL" id="MFC3459399.1"/>
    </source>
</evidence>
<evidence type="ECO:0000256" key="1">
    <source>
        <dbReference type="SAM" id="SignalP"/>
    </source>
</evidence>
<dbReference type="EMBL" id="JBHRVV010000001">
    <property type="protein sequence ID" value="MFC3459399.1"/>
    <property type="molecule type" value="Genomic_DNA"/>
</dbReference>
<dbReference type="InterPro" id="IPR010401">
    <property type="entry name" value="AGL/Gdb1"/>
</dbReference>
<dbReference type="InterPro" id="IPR012341">
    <property type="entry name" value="6hp_glycosidase-like_sf"/>
</dbReference>
<name>A0ABV7PJR9_9BURK</name>
<proteinExistence type="predicted"/>
<dbReference type="Proteomes" id="UP001595665">
    <property type="component" value="Unassembled WGS sequence"/>
</dbReference>
<dbReference type="PANTHER" id="PTHR10569:SF2">
    <property type="entry name" value="GLYCOGEN DEBRANCHING ENZYME"/>
    <property type="match status" value="1"/>
</dbReference>
<feature type="signal peptide" evidence="1">
    <location>
        <begin position="1"/>
        <end position="24"/>
    </location>
</feature>